<keyword evidence="2" id="KW-1185">Reference proteome</keyword>
<dbReference type="AlphaFoldDB" id="A0A934V7S7"/>
<evidence type="ECO:0000313" key="1">
    <source>
        <dbReference type="EMBL" id="MBK1788004.1"/>
    </source>
</evidence>
<name>A0A934V7S7_9PSEU</name>
<evidence type="ECO:0000313" key="2">
    <source>
        <dbReference type="Proteomes" id="UP000635245"/>
    </source>
</evidence>
<reference evidence="1" key="1">
    <citation type="submission" date="2020-12" db="EMBL/GenBank/DDBJ databases">
        <title>Prauserella sp. ASG 168, a novel actinomycete isolated from cave rock.</title>
        <authorList>
            <person name="Suriyachadkun C."/>
        </authorList>
    </citation>
    <scope>NUCLEOTIDE SEQUENCE</scope>
    <source>
        <strain evidence="1">ASG 168</strain>
    </source>
</reference>
<dbReference type="EMBL" id="JAENJH010000008">
    <property type="protein sequence ID" value="MBK1788004.1"/>
    <property type="molecule type" value="Genomic_DNA"/>
</dbReference>
<organism evidence="1 2">
    <name type="scientific">Prauserella cavernicola</name>
    <dbReference type="NCBI Taxonomy" id="2800127"/>
    <lineage>
        <taxon>Bacteria</taxon>
        <taxon>Bacillati</taxon>
        <taxon>Actinomycetota</taxon>
        <taxon>Actinomycetes</taxon>
        <taxon>Pseudonocardiales</taxon>
        <taxon>Pseudonocardiaceae</taxon>
        <taxon>Prauserella</taxon>
    </lineage>
</organism>
<proteinExistence type="predicted"/>
<accession>A0A934V7S7</accession>
<protein>
    <submittedName>
        <fullName evidence="1">Uncharacterized protein</fullName>
    </submittedName>
</protein>
<dbReference type="RefSeq" id="WP_200323294.1">
    <property type="nucleotide sequence ID" value="NZ_JAENJH010000008.1"/>
</dbReference>
<sequence>MDDGERVRAVDLAMQVAGPVSIAPACTASQGTGWLKRVTGEFDVVLEAANDADVVTAAGSVTCRHRRGLARPSTDHRRRTRPQSTHCARVAVKNVPARAIDRATTDT</sequence>
<dbReference type="Proteomes" id="UP000635245">
    <property type="component" value="Unassembled WGS sequence"/>
</dbReference>
<gene>
    <name evidence="1" type="ORF">JHE00_27040</name>
</gene>
<comment type="caution">
    <text evidence="1">The sequence shown here is derived from an EMBL/GenBank/DDBJ whole genome shotgun (WGS) entry which is preliminary data.</text>
</comment>